<proteinExistence type="predicted"/>
<protein>
    <recommendedName>
        <fullName evidence="2">Gamma-glutamylcyclotransferase</fullName>
    </recommendedName>
</protein>
<reference evidence="1" key="1">
    <citation type="submission" date="2021-01" db="EMBL/GenBank/DDBJ databases">
        <authorList>
            <person name="Corre E."/>
            <person name="Pelletier E."/>
            <person name="Niang G."/>
            <person name="Scheremetjew M."/>
            <person name="Finn R."/>
            <person name="Kale V."/>
            <person name="Holt S."/>
            <person name="Cochrane G."/>
            <person name="Meng A."/>
            <person name="Brown T."/>
            <person name="Cohen L."/>
        </authorList>
    </citation>
    <scope>NUCLEOTIDE SEQUENCE</scope>
    <source>
        <strain evidence="1">GSBS06</strain>
    </source>
</reference>
<name>A0A7S3LJD4_9STRA</name>
<sequence>MSSNAHASSGGDYIWIIGYGSLMSEASARRTVQPVNFGVAILKGWRRHFNLVSITNLKNGAASLQTKEIAAVSSRPGYPDSTMLVSLFQIPANEEGAYRKREGRYQYTKVSVTRVEDVDVKRAQNLPELVNLSKDSEVVEAVMCYEFNDEDFRKQRFKTHEDYMKTVGKYYEGLLWRKDIFPVRRYLRLCVNAARDLGGQIGVQNFLETSYLANEEQTIGAYLFRNPSIMEEDN</sequence>
<organism evidence="1">
    <name type="scientific">Aplanochytrium stocchinoi</name>
    <dbReference type="NCBI Taxonomy" id="215587"/>
    <lineage>
        <taxon>Eukaryota</taxon>
        <taxon>Sar</taxon>
        <taxon>Stramenopiles</taxon>
        <taxon>Bigyra</taxon>
        <taxon>Labyrinthulomycetes</taxon>
        <taxon>Thraustochytrida</taxon>
        <taxon>Thraustochytriidae</taxon>
        <taxon>Aplanochytrium</taxon>
    </lineage>
</organism>
<dbReference type="AlphaFoldDB" id="A0A7S3LJD4"/>
<dbReference type="PANTHER" id="PTHR35748:SF1">
    <property type="entry name" value="OS05G0358400 PROTEIN"/>
    <property type="match status" value="1"/>
</dbReference>
<dbReference type="Gene3D" id="3.10.490.10">
    <property type="entry name" value="Gamma-glutamyl cyclotransferase-like"/>
    <property type="match status" value="1"/>
</dbReference>
<accession>A0A7S3LJD4</accession>
<evidence type="ECO:0008006" key="2">
    <source>
        <dbReference type="Google" id="ProtNLM"/>
    </source>
</evidence>
<dbReference type="PANTHER" id="PTHR35748">
    <property type="entry name" value="OS05G0358400 PROTEIN"/>
    <property type="match status" value="1"/>
</dbReference>
<dbReference type="EMBL" id="HBIN01002978">
    <property type="protein sequence ID" value="CAE0431678.1"/>
    <property type="molecule type" value="Transcribed_RNA"/>
</dbReference>
<gene>
    <name evidence="1" type="ORF">ASTO00021_LOCUS2015</name>
</gene>
<evidence type="ECO:0000313" key="1">
    <source>
        <dbReference type="EMBL" id="CAE0431678.1"/>
    </source>
</evidence>